<dbReference type="EMBL" id="BNAY01000004">
    <property type="protein sequence ID" value="GHH18529.1"/>
    <property type="molecule type" value="Genomic_DNA"/>
</dbReference>
<gene>
    <name evidence="1" type="ORF">GCM10017790_36050</name>
</gene>
<organism evidence="1 2">
    <name type="scientific">Amycolatopsis oliviviridis</name>
    <dbReference type="NCBI Taxonomy" id="1471590"/>
    <lineage>
        <taxon>Bacteria</taxon>
        <taxon>Bacillati</taxon>
        <taxon>Actinomycetota</taxon>
        <taxon>Actinomycetes</taxon>
        <taxon>Pseudonocardiales</taxon>
        <taxon>Pseudonocardiaceae</taxon>
        <taxon>Amycolatopsis</taxon>
    </lineage>
</organism>
<name>A0ABQ3LUF1_9PSEU</name>
<keyword evidence="2" id="KW-1185">Reference proteome</keyword>
<evidence type="ECO:0000313" key="2">
    <source>
        <dbReference type="Proteomes" id="UP000635387"/>
    </source>
</evidence>
<accession>A0ABQ3LUF1</accession>
<protein>
    <submittedName>
        <fullName evidence="1">Uncharacterized protein</fullName>
    </submittedName>
</protein>
<reference evidence="2" key="1">
    <citation type="journal article" date="2019" name="Int. J. Syst. Evol. Microbiol.">
        <title>The Global Catalogue of Microorganisms (GCM) 10K type strain sequencing project: providing services to taxonomists for standard genome sequencing and annotation.</title>
        <authorList>
            <consortium name="The Broad Institute Genomics Platform"/>
            <consortium name="The Broad Institute Genome Sequencing Center for Infectious Disease"/>
            <person name="Wu L."/>
            <person name="Ma J."/>
        </authorList>
    </citation>
    <scope>NUCLEOTIDE SEQUENCE [LARGE SCALE GENOMIC DNA]</scope>
    <source>
        <strain evidence="2">CGMCC 4.7683</strain>
    </source>
</reference>
<dbReference type="RefSeq" id="WP_191255672.1">
    <property type="nucleotide sequence ID" value="NZ_BNAY01000004.1"/>
</dbReference>
<comment type="caution">
    <text evidence="1">The sequence shown here is derived from an EMBL/GenBank/DDBJ whole genome shotgun (WGS) entry which is preliminary data.</text>
</comment>
<dbReference type="Proteomes" id="UP000635387">
    <property type="component" value="Unassembled WGS sequence"/>
</dbReference>
<proteinExistence type="predicted"/>
<evidence type="ECO:0000313" key="1">
    <source>
        <dbReference type="EMBL" id="GHH18529.1"/>
    </source>
</evidence>
<sequence>MFVVYCPACDRRSVVGADSIDSVDNLTPGMISVSGRCPEGHYAVLLTGKSFAPHERTQCVREVRQVLKRRRRRTRLGAWFARQRELHDRLFRY</sequence>